<protein>
    <submittedName>
        <fullName evidence="10">Chemosensory receptor A</fullName>
    </submittedName>
</protein>
<organism evidence="10 11">
    <name type="scientific">Elysia marginata</name>
    <dbReference type="NCBI Taxonomy" id="1093978"/>
    <lineage>
        <taxon>Eukaryota</taxon>
        <taxon>Metazoa</taxon>
        <taxon>Spiralia</taxon>
        <taxon>Lophotrochozoa</taxon>
        <taxon>Mollusca</taxon>
        <taxon>Gastropoda</taxon>
        <taxon>Heterobranchia</taxon>
        <taxon>Euthyneura</taxon>
        <taxon>Panpulmonata</taxon>
        <taxon>Sacoglossa</taxon>
        <taxon>Placobranchoidea</taxon>
        <taxon>Plakobranchidae</taxon>
        <taxon>Elysia</taxon>
    </lineage>
</organism>
<evidence type="ECO:0000256" key="8">
    <source>
        <dbReference type="SAM" id="Phobius"/>
    </source>
</evidence>
<dbReference type="EMBL" id="BMAT01001928">
    <property type="protein sequence ID" value="GFR95739.1"/>
    <property type="molecule type" value="Genomic_DNA"/>
</dbReference>
<dbReference type="PRINTS" id="PR00237">
    <property type="entry name" value="GPCRRHODOPSN"/>
</dbReference>
<evidence type="ECO:0000256" key="5">
    <source>
        <dbReference type="ARBA" id="ARBA00023136"/>
    </source>
</evidence>
<comment type="caution">
    <text evidence="10">The sequence shown here is derived from an EMBL/GenBank/DDBJ whole genome shotgun (WGS) entry which is preliminary data.</text>
</comment>
<dbReference type="Proteomes" id="UP000762676">
    <property type="component" value="Unassembled WGS sequence"/>
</dbReference>
<keyword evidence="11" id="KW-1185">Reference proteome</keyword>
<dbReference type="PROSITE" id="PS50262">
    <property type="entry name" value="G_PROTEIN_RECEP_F1_2"/>
    <property type="match status" value="1"/>
</dbReference>
<keyword evidence="6 10" id="KW-0675">Receptor</keyword>
<dbReference type="InterPro" id="IPR000276">
    <property type="entry name" value="GPCR_Rhodpsn"/>
</dbReference>
<dbReference type="PANTHER" id="PTHR24243">
    <property type="entry name" value="G-PROTEIN COUPLED RECEPTOR"/>
    <property type="match status" value="1"/>
</dbReference>
<dbReference type="GO" id="GO:0004930">
    <property type="term" value="F:G protein-coupled receptor activity"/>
    <property type="evidence" value="ECO:0007669"/>
    <property type="project" value="UniProtKB-KW"/>
</dbReference>
<evidence type="ECO:0000256" key="6">
    <source>
        <dbReference type="ARBA" id="ARBA00023170"/>
    </source>
</evidence>
<feature type="transmembrane region" description="Helical" evidence="8">
    <location>
        <begin position="68"/>
        <end position="91"/>
    </location>
</feature>
<keyword evidence="3 8" id="KW-1133">Transmembrane helix</keyword>
<feature type="transmembrane region" description="Helical" evidence="8">
    <location>
        <begin position="311"/>
        <end position="338"/>
    </location>
</feature>
<evidence type="ECO:0000256" key="4">
    <source>
        <dbReference type="ARBA" id="ARBA00023040"/>
    </source>
</evidence>
<feature type="transmembrane region" description="Helical" evidence="8">
    <location>
        <begin position="158"/>
        <end position="178"/>
    </location>
</feature>
<dbReference type="AlphaFoldDB" id="A0AAV4HDS0"/>
<sequence>MEVSNLTEIFQSNFSLSPKQTSVFPYLKEFLLATKILSPFWVAVILFGLIANVINIVVFLRAGAKDNVTVLLLSLAVSDLVFLVLITPSMCRFVIFTLAARSYQLPFDPAILAFLFYWPAFTSYDLSSFISVSLGVMRCACVAMPLKFKFVFTKSRTIKWVVFLVILAVALRLPVLTINRLAVRLDPTTNASVLFLKQVNRASMSRINDIINRGFVIYVNYITMVTCVCVLTFKLYQAAKIRRSCTSQLPQSSEKLSNKPDDQRLSSKDLQVVKSVVLVCTIFILSQLTFLVTSTIRLIDPEFDAGANLDFLFGIFSQVSRTCSYLNSSINIFVYYNYNTQFRSVFRSLLCVKCKT</sequence>
<gene>
    <name evidence="10" type="ORF">ElyMa_000952000</name>
</gene>
<keyword evidence="2 8" id="KW-0812">Transmembrane</keyword>
<dbReference type="InterPro" id="IPR017452">
    <property type="entry name" value="GPCR_Rhodpsn_7TM"/>
</dbReference>
<dbReference type="PANTHER" id="PTHR24243:SF208">
    <property type="entry name" value="PYROKININ-1 RECEPTOR"/>
    <property type="match status" value="1"/>
</dbReference>
<proteinExistence type="predicted"/>
<dbReference type="Pfam" id="PF00001">
    <property type="entry name" value="7tm_1"/>
    <property type="match status" value="1"/>
</dbReference>
<dbReference type="GO" id="GO:0016020">
    <property type="term" value="C:membrane"/>
    <property type="evidence" value="ECO:0007669"/>
    <property type="project" value="UniProtKB-SubCell"/>
</dbReference>
<keyword evidence="5 8" id="KW-0472">Membrane</keyword>
<evidence type="ECO:0000313" key="11">
    <source>
        <dbReference type="Proteomes" id="UP000762676"/>
    </source>
</evidence>
<reference evidence="10 11" key="1">
    <citation type="journal article" date="2021" name="Elife">
        <title>Chloroplast acquisition without the gene transfer in kleptoplastic sea slugs, Plakobranchus ocellatus.</title>
        <authorList>
            <person name="Maeda T."/>
            <person name="Takahashi S."/>
            <person name="Yoshida T."/>
            <person name="Shimamura S."/>
            <person name="Takaki Y."/>
            <person name="Nagai Y."/>
            <person name="Toyoda A."/>
            <person name="Suzuki Y."/>
            <person name="Arimoto A."/>
            <person name="Ishii H."/>
            <person name="Satoh N."/>
            <person name="Nishiyama T."/>
            <person name="Hasebe M."/>
            <person name="Maruyama T."/>
            <person name="Minagawa J."/>
            <person name="Obokata J."/>
            <person name="Shigenobu S."/>
        </authorList>
    </citation>
    <scope>NUCLEOTIDE SEQUENCE [LARGE SCALE GENOMIC DNA]</scope>
</reference>
<feature type="transmembrane region" description="Helical" evidence="8">
    <location>
        <begin position="215"/>
        <end position="233"/>
    </location>
</feature>
<keyword evidence="7" id="KW-0807">Transducer</keyword>
<feature type="transmembrane region" description="Helical" evidence="8">
    <location>
        <begin position="40"/>
        <end position="62"/>
    </location>
</feature>
<evidence type="ECO:0000259" key="9">
    <source>
        <dbReference type="PROSITE" id="PS50262"/>
    </source>
</evidence>
<evidence type="ECO:0000313" key="10">
    <source>
        <dbReference type="EMBL" id="GFR95739.1"/>
    </source>
</evidence>
<evidence type="ECO:0000256" key="7">
    <source>
        <dbReference type="ARBA" id="ARBA00023224"/>
    </source>
</evidence>
<comment type="subcellular location">
    <subcellularLocation>
        <location evidence="1">Membrane</location>
        <topology evidence="1">Multi-pass membrane protein</topology>
    </subcellularLocation>
</comment>
<evidence type="ECO:0000256" key="3">
    <source>
        <dbReference type="ARBA" id="ARBA00022989"/>
    </source>
</evidence>
<evidence type="ECO:0000256" key="2">
    <source>
        <dbReference type="ARBA" id="ARBA00022692"/>
    </source>
</evidence>
<dbReference type="SUPFAM" id="SSF81321">
    <property type="entry name" value="Family A G protein-coupled receptor-like"/>
    <property type="match status" value="1"/>
</dbReference>
<accession>A0AAV4HDS0</accession>
<evidence type="ECO:0000256" key="1">
    <source>
        <dbReference type="ARBA" id="ARBA00004141"/>
    </source>
</evidence>
<keyword evidence="4" id="KW-0297">G-protein coupled receptor</keyword>
<feature type="domain" description="G-protein coupled receptors family 1 profile" evidence="9">
    <location>
        <begin position="51"/>
        <end position="335"/>
    </location>
</feature>
<name>A0AAV4HDS0_9GAST</name>
<dbReference type="Gene3D" id="1.20.1070.10">
    <property type="entry name" value="Rhodopsin 7-helix transmembrane proteins"/>
    <property type="match status" value="1"/>
</dbReference>
<feature type="transmembrane region" description="Helical" evidence="8">
    <location>
        <begin position="276"/>
        <end position="299"/>
    </location>
</feature>